<accession>A0A183MZS9</accession>
<dbReference type="EMBL" id="UZAI01018758">
    <property type="protein sequence ID" value="VDP39976.1"/>
    <property type="molecule type" value="Genomic_DNA"/>
</dbReference>
<organism evidence="1 2">
    <name type="scientific">Schistosoma margrebowiei</name>
    <dbReference type="NCBI Taxonomy" id="48269"/>
    <lineage>
        <taxon>Eukaryota</taxon>
        <taxon>Metazoa</taxon>
        <taxon>Spiralia</taxon>
        <taxon>Lophotrochozoa</taxon>
        <taxon>Platyhelminthes</taxon>
        <taxon>Trematoda</taxon>
        <taxon>Digenea</taxon>
        <taxon>Strigeidida</taxon>
        <taxon>Schistosomatoidea</taxon>
        <taxon>Schistosomatidae</taxon>
        <taxon>Schistosoma</taxon>
    </lineage>
</organism>
<keyword evidence="2" id="KW-1185">Reference proteome</keyword>
<evidence type="ECO:0000313" key="2">
    <source>
        <dbReference type="Proteomes" id="UP000277204"/>
    </source>
</evidence>
<dbReference type="AlphaFoldDB" id="A0A183MZS9"/>
<evidence type="ECO:0000313" key="1">
    <source>
        <dbReference type="EMBL" id="VDP39976.1"/>
    </source>
</evidence>
<dbReference type="Proteomes" id="UP000277204">
    <property type="component" value="Unassembled WGS sequence"/>
</dbReference>
<gene>
    <name evidence="1" type="ORF">SMRZ_LOCUS21554</name>
</gene>
<proteinExistence type="predicted"/>
<reference evidence="1 2" key="1">
    <citation type="submission" date="2018-11" db="EMBL/GenBank/DDBJ databases">
        <authorList>
            <consortium name="Pathogen Informatics"/>
        </authorList>
    </citation>
    <scope>NUCLEOTIDE SEQUENCE [LARGE SCALE GENOMIC DNA]</scope>
    <source>
        <strain evidence="1 2">Zambia</strain>
    </source>
</reference>
<protein>
    <submittedName>
        <fullName evidence="1">Uncharacterized protein</fullName>
    </submittedName>
</protein>
<name>A0A183MZS9_9TREM</name>
<sequence>MEYNWKDIKEASTSKCQKALGPKKHHHQKERISIETLGKIQKVKNKKTAINNSRIRAEKVKVQAHYTEANKQVKKGIKADKQKYVEKLATTAGKAAREKNMKQLYDITKKVAGKYNKSEKPVKDKEGRPITEI</sequence>